<dbReference type="RefSeq" id="WP_285664428.1">
    <property type="nucleotide sequence ID" value="NZ_BSTX01000002.1"/>
</dbReference>
<feature type="transmembrane region" description="Helical" evidence="1">
    <location>
        <begin position="139"/>
        <end position="159"/>
    </location>
</feature>
<evidence type="ECO:0000313" key="3">
    <source>
        <dbReference type="Proteomes" id="UP001165079"/>
    </source>
</evidence>
<keyword evidence="3" id="KW-1185">Reference proteome</keyword>
<evidence type="ECO:0000313" key="2">
    <source>
        <dbReference type="EMBL" id="GLZ79308.1"/>
    </source>
</evidence>
<dbReference type="EMBL" id="BSTX01000002">
    <property type="protein sequence ID" value="GLZ79308.1"/>
    <property type="molecule type" value="Genomic_DNA"/>
</dbReference>
<dbReference type="Proteomes" id="UP001165079">
    <property type="component" value="Unassembled WGS sequence"/>
</dbReference>
<feature type="transmembrane region" description="Helical" evidence="1">
    <location>
        <begin position="20"/>
        <end position="37"/>
    </location>
</feature>
<keyword evidence="1" id="KW-0812">Transmembrane</keyword>
<reference evidence="2" key="1">
    <citation type="submission" date="2023-03" db="EMBL/GenBank/DDBJ databases">
        <title>Actinorhabdospora filicis NBRC 111898.</title>
        <authorList>
            <person name="Ichikawa N."/>
            <person name="Sato H."/>
            <person name="Tonouchi N."/>
        </authorList>
    </citation>
    <scope>NUCLEOTIDE SEQUENCE</scope>
    <source>
        <strain evidence="2">NBRC 111898</strain>
    </source>
</reference>
<feature type="transmembrane region" description="Helical" evidence="1">
    <location>
        <begin position="92"/>
        <end position="111"/>
    </location>
</feature>
<evidence type="ECO:0000256" key="1">
    <source>
        <dbReference type="SAM" id="Phobius"/>
    </source>
</evidence>
<keyword evidence="1" id="KW-0472">Membrane</keyword>
<name>A0A9W6SN81_9ACTN</name>
<comment type="caution">
    <text evidence="2">The sequence shown here is derived from an EMBL/GenBank/DDBJ whole genome shotgun (WGS) entry which is preliminary data.</text>
</comment>
<protein>
    <submittedName>
        <fullName evidence="2">Uncharacterized protein</fullName>
    </submittedName>
</protein>
<keyword evidence="1" id="KW-1133">Transmembrane helix</keyword>
<gene>
    <name evidence="2" type="ORF">Afil01_41150</name>
</gene>
<proteinExistence type="predicted"/>
<feature type="transmembrane region" description="Helical" evidence="1">
    <location>
        <begin position="49"/>
        <end position="72"/>
    </location>
</feature>
<sequence length="174" mass="17785">MLAGGPRLPSWRRDVDPLGLLGAVFGGTGWGAAAPGTRRPMWTAIAGPAGVLIAGAAVVAGFGALFPASLTGEVYRPSDVLRGVPGPAAEQLVYTTGVGLMCFAVVALMPLPPCDGWTLLKRFLPGVVSAEPLLAGRRVGSVLLLVLMAVPIGGVPPLHRVLDVVVTPLARLLL</sequence>
<accession>A0A9W6SN81</accession>
<organism evidence="2 3">
    <name type="scientific">Actinorhabdospora filicis</name>
    <dbReference type="NCBI Taxonomy" id="1785913"/>
    <lineage>
        <taxon>Bacteria</taxon>
        <taxon>Bacillati</taxon>
        <taxon>Actinomycetota</taxon>
        <taxon>Actinomycetes</taxon>
        <taxon>Micromonosporales</taxon>
        <taxon>Micromonosporaceae</taxon>
        <taxon>Actinorhabdospora</taxon>
    </lineage>
</organism>
<dbReference type="AlphaFoldDB" id="A0A9W6SN81"/>